<protein>
    <submittedName>
        <fullName evidence="2">Uncharacterized protein</fullName>
    </submittedName>
</protein>
<dbReference type="AlphaFoldDB" id="A0A4R7G4Q5"/>
<evidence type="ECO:0000313" key="2">
    <source>
        <dbReference type="EMBL" id="TDS86321.1"/>
    </source>
</evidence>
<gene>
    <name evidence="2" type="ORF">EV640_1037</name>
</gene>
<sequence>MMPSDTVMPFAHRRTRPAEPFFRHGPREQHPAGQQCSLESQDCHRHGSQIRESQMCHLRVVLGKPRGDKWDHEELRDEGS</sequence>
<feature type="region of interest" description="Disordered" evidence="1">
    <location>
        <begin position="1"/>
        <end position="34"/>
    </location>
</feature>
<comment type="caution">
    <text evidence="2">The sequence shown here is derived from an EMBL/GenBank/DDBJ whole genome shotgun (WGS) entry which is preliminary data.</text>
</comment>
<accession>A0A4R7G4Q5</accession>
<dbReference type="Proteomes" id="UP000294506">
    <property type="component" value="Unassembled WGS sequence"/>
</dbReference>
<organism evidence="2 3">
    <name type="scientific">Nesterenkonia aurantiaca</name>
    <dbReference type="NCBI Taxonomy" id="1436010"/>
    <lineage>
        <taxon>Bacteria</taxon>
        <taxon>Bacillati</taxon>
        <taxon>Actinomycetota</taxon>
        <taxon>Actinomycetes</taxon>
        <taxon>Micrococcales</taxon>
        <taxon>Micrococcaceae</taxon>
        <taxon>Nesterenkonia</taxon>
    </lineage>
</organism>
<evidence type="ECO:0000256" key="1">
    <source>
        <dbReference type="SAM" id="MobiDB-lite"/>
    </source>
</evidence>
<dbReference type="EMBL" id="SOAN01000003">
    <property type="protein sequence ID" value="TDS86321.1"/>
    <property type="molecule type" value="Genomic_DNA"/>
</dbReference>
<reference evidence="2 3" key="1">
    <citation type="submission" date="2019-03" db="EMBL/GenBank/DDBJ databases">
        <title>Genomic Encyclopedia of Type Strains, Phase III (KMG-III): the genomes of soil and plant-associated and newly described type strains.</title>
        <authorList>
            <person name="Whitman W."/>
        </authorList>
    </citation>
    <scope>NUCLEOTIDE SEQUENCE [LARGE SCALE GENOMIC DNA]</scope>
    <source>
        <strain evidence="2 3">DSM 27373</strain>
    </source>
</reference>
<name>A0A4R7G4Q5_9MICC</name>
<proteinExistence type="predicted"/>
<evidence type="ECO:0000313" key="3">
    <source>
        <dbReference type="Proteomes" id="UP000294506"/>
    </source>
</evidence>
<feature type="compositionally biased region" description="Basic and acidic residues" evidence="1">
    <location>
        <begin position="21"/>
        <end position="30"/>
    </location>
</feature>
<keyword evidence="3" id="KW-1185">Reference proteome</keyword>